<dbReference type="AlphaFoldDB" id="A0A816SL87"/>
<evidence type="ECO:0000313" key="9">
    <source>
        <dbReference type="EMBL" id="CAF2087134.1"/>
    </source>
</evidence>
<evidence type="ECO:0000256" key="6">
    <source>
        <dbReference type="RuleBase" id="RU361228"/>
    </source>
</evidence>
<dbReference type="GO" id="GO:0106274">
    <property type="term" value="F:NAD+-protein-arginine ADP-ribosyltransferase activity"/>
    <property type="evidence" value="ECO:0007669"/>
    <property type="project" value="UniProtKB-EC"/>
</dbReference>
<keyword evidence="6" id="KW-0521">NADP</keyword>
<evidence type="ECO:0000313" key="10">
    <source>
        <dbReference type="Proteomes" id="UP000663856"/>
    </source>
</evidence>
<evidence type="ECO:0000256" key="1">
    <source>
        <dbReference type="ARBA" id="ARBA00009558"/>
    </source>
</evidence>
<comment type="catalytic activity">
    <reaction evidence="5 6">
        <text>L-arginyl-[protein] + NAD(+) = N(omega)-(ADP-D-ribosyl)-L-arginyl-[protein] + nicotinamide + H(+)</text>
        <dbReference type="Rhea" id="RHEA:19149"/>
        <dbReference type="Rhea" id="RHEA-COMP:10532"/>
        <dbReference type="Rhea" id="RHEA-COMP:15087"/>
        <dbReference type="ChEBI" id="CHEBI:15378"/>
        <dbReference type="ChEBI" id="CHEBI:17154"/>
        <dbReference type="ChEBI" id="CHEBI:29965"/>
        <dbReference type="ChEBI" id="CHEBI:57540"/>
        <dbReference type="ChEBI" id="CHEBI:142554"/>
        <dbReference type="EC" id="2.4.2.31"/>
    </reaction>
</comment>
<dbReference type="InterPro" id="IPR037197">
    <property type="entry name" value="WWE_dom_sf"/>
</dbReference>
<protein>
    <recommendedName>
        <fullName evidence="6">NAD(P)(+)--arginine ADP-ribosyltransferase</fullName>
        <ecNumber evidence="6">2.4.2.31</ecNumber>
    </recommendedName>
    <alternativeName>
        <fullName evidence="6">Mono(ADP-ribosyl)transferase</fullName>
    </alternativeName>
</protein>
<reference evidence="9" key="1">
    <citation type="submission" date="2021-02" db="EMBL/GenBank/DDBJ databases">
        <authorList>
            <person name="Nowell W R."/>
        </authorList>
    </citation>
    <scope>NUCLEOTIDE SEQUENCE</scope>
</reference>
<evidence type="ECO:0000256" key="5">
    <source>
        <dbReference type="ARBA" id="ARBA00047597"/>
    </source>
</evidence>
<dbReference type="SUPFAM" id="SSF56399">
    <property type="entry name" value="ADP-ribosylation"/>
    <property type="match status" value="1"/>
</dbReference>
<keyword evidence="3 6" id="KW-0808">Transferase</keyword>
<dbReference type="Gene3D" id="3.90.176.10">
    <property type="entry name" value="Toxin ADP-ribosyltransferase, Chain A, domain 1"/>
    <property type="match status" value="1"/>
</dbReference>
<feature type="compositionally biased region" description="Low complexity" evidence="7">
    <location>
        <begin position="377"/>
        <end position="399"/>
    </location>
</feature>
<keyword evidence="4" id="KW-0548">Nucleotidyltransferase</keyword>
<name>A0A816SL87_9BILA</name>
<dbReference type="InterPro" id="IPR000768">
    <property type="entry name" value="ART"/>
</dbReference>
<comment type="caution">
    <text evidence="9">The sequence shown here is derived from an EMBL/GenBank/DDBJ whole genome shotgun (WGS) entry which is preliminary data.</text>
</comment>
<evidence type="ECO:0000256" key="3">
    <source>
        <dbReference type="ARBA" id="ARBA00022679"/>
    </source>
</evidence>
<evidence type="ECO:0000256" key="7">
    <source>
        <dbReference type="SAM" id="MobiDB-lite"/>
    </source>
</evidence>
<dbReference type="SUPFAM" id="SSF117839">
    <property type="entry name" value="WWE domain"/>
    <property type="match status" value="1"/>
</dbReference>
<evidence type="ECO:0000256" key="2">
    <source>
        <dbReference type="ARBA" id="ARBA00022676"/>
    </source>
</evidence>
<keyword evidence="6" id="KW-0520">NAD</keyword>
<comment type="similarity">
    <text evidence="1 6">Belongs to the Arg-specific ADP-ribosyltransferase family.</text>
</comment>
<proteinExistence type="inferred from homology"/>
<dbReference type="Pfam" id="PF01129">
    <property type="entry name" value="ART"/>
    <property type="match status" value="1"/>
</dbReference>
<feature type="compositionally biased region" description="Basic and acidic residues" evidence="7">
    <location>
        <begin position="359"/>
        <end position="370"/>
    </location>
</feature>
<organism evidence="9 10">
    <name type="scientific">Rotaria magnacalcarata</name>
    <dbReference type="NCBI Taxonomy" id="392030"/>
    <lineage>
        <taxon>Eukaryota</taxon>
        <taxon>Metazoa</taxon>
        <taxon>Spiralia</taxon>
        <taxon>Gnathifera</taxon>
        <taxon>Rotifera</taxon>
        <taxon>Eurotatoria</taxon>
        <taxon>Bdelloidea</taxon>
        <taxon>Philodinida</taxon>
        <taxon>Philodinidae</taxon>
        <taxon>Rotaria</taxon>
    </lineage>
</organism>
<evidence type="ECO:0000259" key="8">
    <source>
        <dbReference type="Pfam" id="PF02825"/>
    </source>
</evidence>
<gene>
    <name evidence="9" type="ORF">WKI299_LOCUS17431</name>
</gene>
<feature type="domain" description="WWE" evidence="8">
    <location>
        <begin position="15"/>
        <end position="69"/>
    </location>
</feature>
<dbReference type="Proteomes" id="UP000663856">
    <property type="component" value="Unassembled WGS sequence"/>
</dbReference>
<dbReference type="Gene3D" id="3.30.720.50">
    <property type="match status" value="1"/>
</dbReference>
<dbReference type="EC" id="2.4.2.31" evidence="6"/>
<dbReference type="Pfam" id="PF02825">
    <property type="entry name" value="WWE"/>
    <property type="match status" value="1"/>
</dbReference>
<sequence>MLPSQSNPNPWSESEPAEWSHYSDLETLIIEGAYSTKQPQAILDDYYIDFKQKRQISNIDSNKQRPIKRVQRKRDDKHLREERFMDLPVGTGRSFSGEYGWVSPFIIEVRRHLGLQPDQLPSKDPQLIPMLVEKAAQGIITEAIHIRKQREAEKLAEVLLEKKNKKMKEVWQCCAYLYTLESFLYKTINAAMRLIGDKDHEEVWRSKVGTLGPFCLLLWDDPYNTKVTIEKTLYRGANLKPEQIAAYEEMAKHKNEYRSFQAYTSCKMVKHKNEYRSFQAYTSCSRNRKKAEEFGNTLFIMDVLLAFIADLSSLSEYAAEEEELVTPGVCFRVKNVKFDQDKNQHLINLELRQRFSTKNKTDIQKQKQPDQPDDDSQSYPTTTTSQYPATTTSTPTGSTIYMNKPLTVTRIQK</sequence>
<dbReference type="InterPro" id="IPR004170">
    <property type="entry name" value="WWE_dom"/>
</dbReference>
<dbReference type="GO" id="GO:0016779">
    <property type="term" value="F:nucleotidyltransferase activity"/>
    <property type="evidence" value="ECO:0007669"/>
    <property type="project" value="UniProtKB-KW"/>
</dbReference>
<dbReference type="EMBL" id="CAJNRF010006936">
    <property type="protein sequence ID" value="CAF2087134.1"/>
    <property type="molecule type" value="Genomic_DNA"/>
</dbReference>
<evidence type="ECO:0000256" key="4">
    <source>
        <dbReference type="ARBA" id="ARBA00022695"/>
    </source>
</evidence>
<feature type="region of interest" description="Disordered" evidence="7">
    <location>
        <begin position="358"/>
        <end position="405"/>
    </location>
</feature>
<accession>A0A816SL87</accession>
<keyword evidence="2 6" id="KW-0328">Glycosyltransferase</keyword>